<dbReference type="GO" id="GO:0016791">
    <property type="term" value="F:phosphatase activity"/>
    <property type="evidence" value="ECO:0007669"/>
    <property type="project" value="TreeGrafter"/>
</dbReference>
<dbReference type="InterPro" id="IPR013078">
    <property type="entry name" value="His_Pase_superF_clade-1"/>
</dbReference>
<keyword evidence="2" id="KW-0413">Isomerase</keyword>
<dbReference type="SMART" id="SM00855">
    <property type="entry name" value="PGAM"/>
    <property type="match status" value="1"/>
</dbReference>
<gene>
    <name evidence="2" type="ORF">HD599_001359</name>
</gene>
<dbReference type="EC" id="5.4.2.12" evidence="2"/>
<dbReference type="InterPro" id="IPR001345">
    <property type="entry name" value="PG/BPGM_mutase_AS"/>
</dbReference>
<dbReference type="CDD" id="cd07067">
    <property type="entry name" value="HP_PGM_like"/>
    <property type="match status" value="1"/>
</dbReference>
<evidence type="ECO:0000256" key="1">
    <source>
        <dbReference type="SAM" id="MobiDB-lite"/>
    </source>
</evidence>
<sequence length="223" mass="23645">MRLILIRHGQTPANVLGQLDTAHPGPGLTELGFEQAARIPEAIRDERIDALFASTLLRTQLTIAPLAADLGLAVTILGGIHEIEAGDLEGKSDRASVIRYMETAFAWGAGDLDAEMPGGTDGHNFFGRYNADIAEIVDSGAETAVVVSHGAAIRVWVAGTVGNVPREFVGERDLMNTGIVILEGSFDEGWRLIEWESTPVGGSDLVDAAADDPTGETLDEATR</sequence>
<protein>
    <submittedName>
        <fullName evidence="2">Putative phosphoglycerate mutase</fullName>
        <ecNumber evidence="2">5.4.2.12</ecNumber>
    </submittedName>
</protein>
<dbReference type="PANTHER" id="PTHR48100:SF58">
    <property type="entry name" value="PE-PGRS FAMILY PROTEIN PE_PGRS11"/>
    <property type="match status" value="1"/>
</dbReference>
<dbReference type="PANTHER" id="PTHR48100">
    <property type="entry name" value="BROAD-SPECIFICITY PHOSPHATASE YOR283W-RELATED"/>
    <property type="match status" value="1"/>
</dbReference>
<proteinExistence type="predicted"/>
<dbReference type="AlphaFoldDB" id="A0A841AMU4"/>
<dbReference type="GO" id="GO:0005737">
    <property type="term" value="C:cytoplasm"/>
    <property type="evidence" value="ECO:0007669"/>
    <property type="project" value="TreeGrafter"/>
</dbReference>
<dbReference type="InterPro" id="IPR029033">
    <property type="entry name" value="His_PPase_superfam"/>
</dbReference>
<dbReference type="InterPro" id="IPR050275">
    <property type="entry name" value="PGM_Phosphatase"/>
</dbReference>
<dbReference type="Pfam" id="PF00300">
    <property type="entry name" value="His_Phos_1"/>
    <property type="match status" value="1"/>
</dbReference>
<accession>A0A841AMU4</accession>
<dbReference type="EMBL" id="JACHMJ010000001">
    <property type="protein sequence ID" value="MBB5843036.1"/>
    <property type="molecule type" value="Genomic_DNA"/>
</dbReference>
<evidence type="ECO:0000313" key="2">
    <source>
        <dbReference type="EMBL" id="MBB5843036.1"/>
    </source>
</evidence>
<dbReference type="RefSeq" id="WP_184235086.1">
    <property type="nucleotide sequence ID" value="NZ_JACHMJ010000001.1"/>
</dbReference>
<feature type="compositionally biased region" description="Acidic residues" evidence="1">
    <location>
        <begin position="209"/>
        <end position="223"/>
    </location>
</feature>
<name>A0A841AMU4_9MICO</name>
<comment type="caution">
    <text evidence="2">The sequence shown here is derived from an EMBL/GenBank/DDBJ whole genome shotgun (WGS) entry which is preliminary data.</text>
</comment>
<organism evidence="2 3">
    <name type="scientific">Conyzicola lurida</name>
    <dbReference type="NCBI Taxonomy" id="1172621"/>
    <lineage>
        <taxon>Bacteria</taxon>
        <taxon>Bacillati</taxon>
        <taxon>Actinomycetota</taxon>
        <taxon>Actinomycetes</taxon>
        <taxon>Micrococcales</taxon>
        <taxon>Microbacteriaceae</taxon>
        <taxon>Conyzicola</taxon>
    </lineage>
</organism>
<keyword evidence="3" id="KW-1185">Reference proteome</keyword>
<dbReference type="Proteomes" id="UP000536685">
    <property type="component" value="Unassembled WGS sequence"/>
</dbReference>
<dbReference type="SUPFAM" id="SSF53254">
    <property type="entry name" value="Phosphoglycerate mutase-like"/>
    <property type="match status" value="1"/>
</dbReference>
<dbReference type="Gene3D" id="3.40.50.1240">
    <property type="entry name" value="Phosphoglycerate mutase-like"/>
    <property type="match status" value="1"/>
</dbReference>
<feature type="region of interest" description="Disordered" evidence="1">
    <location>
        <begin position="203"/>
        <end position="223"/>
    </location>
</feature>
<dbReference type="PROSITE" id="PS00175">
    <property type="entry name" value="PG_MUTASE"/>
    <property type="match status" value="1"/>
</dbReference>
<dbReference type="GO" id="GO:0004619">
    <property type="term" value="F:phosphoglycerate mutase activity"/>
    <property type="evidence" value="ECO:0007669"/>
    <property type="project" value="UniProtKB-EC"/>
</dbReference>
<evidence type="ECO:0000313" key="3">
    <source>
        <dbReference type="Proteomes" id="UP000536685"/>
    </source>
</evidence>
<reference evidence="2 3" key="1">
    <citation type="submission" date="2020-08" db="EMBL/GenBank/DDBJ databases">
        <title>Sequencing the genomes of 1000 actinobacteria strains.</title>
        <authorList>
            <person name="Klenk H.-P."/>
        </authorList>
    </citation>
    <scope>NUCLEOTIDE SEQUENCE [LARGE SCALE GENOMIC DNA]</scope>
    <source>
        <strain evidence="2 3">DSM 105784</strain>
    </source>
</reference>